<dbReference type="Proteomes" id="UP001499910">
    <property type="component" value="Unassembled WGS sequence"/>
</dbReference>
<reference evidence="2" key="1">
    <citation type="journal article" date="2019" name="Int. J. Syst. Evol. Microbiol.">
        <title>The Global Catalogue of Microorganisms (GCM) 10K type strain sequencing project: providing services to taxonomists for standard genome sequencing and annotation.</title>
        <authorList>
            <consortium name="The Broad Institute Genomics Platform"/>
            <consortium name="The Broad Institute Genome Sequencing Center for Infectious Disease"/>
            <person name="Wu L."/>
            <person name="Ma J."/>
        </authorList>
    </citation>
    <scope>NUCLEOTIDE SEQUENCE [LARGE SCALE GENOMIC DNA]</scope>
    <source>
        <strain evidence="2">JCM 18015</strain>
    </source>
</reference>
<accession>A0ABP9LF98</accession>
<keyword evidence="2" id="KW-1185">Reference proteome</keyword>
<comment type="caution">
    <text evidence="1">The sequence shown here is derived from an EMBL/GenBank/DDBJ whole genome shotgun (WGS) entry which is preliminary data.</text>
</comment>
<evidence type="ECO:0000313" key="2">
    <source>
        <dbReference type="Proteomes" id="UP001499910"/>
    </source>
</evidence>
<gene>
    <name evidence="1" type="ORF">GCM10023209_25910</name>
</gene>
<proteinExistence type="predicted"/>
<dbReference type="PROSITE" id="PS51257">
    <property type="entry name" value="PROKAR_LIPOPROTEIN"/>
    <property type="match status" value="1"/>
</dbReference>
<protein>
    <submittedName>
        <fullName evidence="1">Uncharacterized protein</fullName>
    </submittedName>
</protein>
<name>A0ABP9LF98_9RHOB</name>
<evidence type="ECO:0000313" key="1">
    <source>
        <dbReference type="EMBL" id="GAA5076570.1"/>
    </source>
</evidence>
<dbReference type="EMBL" id="BAABHW010000003">
    <property type="protein sequence ID" value="GAA5076570.1"/>
    <property type="molecule type" value="Genomic_DNA"/>
</dbReference>
<organism evidence="1 2">
    <name type="scientific">[Roseibacterium] beibuensis</name>
    <dbReference type="NCBI Taxonomy" id="1193142"/>
    <lineage>
        <taxon>Bacteria</taxon>
        <taxon>Pseudomonadati</taxon>
        <taxon>Pseudomonadota</taxon>
        <taxon>Alphaproteobacteria</taxon>
        <taxon>Rhodobacterales</taxon>
        <taxon>Roseobacteraceae</taxon>
        <taxon>Roseicyclus</taxon>
    </lineage>
</organism>
<sequence>MPSNLREHKRGDNAVFATIALGSCVTIQGIFVKRLNNGFVQVKVGDQLYTGRPVSAVKAA</sequence>